<dbReference type="RefSeq" id="WP_013125483.1">
    <property type="nucleotide sequence ID" value="NC_014158.1"/>
</dbReference>
<feature type="compositionally biased region" description="Polar residues" evidence="1">
    <location>
        <begin position="22"/>
        <end position="47"/>
    </location>
</feature>
<dbReference type="AlphaFoldDB" id="D5UTT8"/>
<evidence type="ECO:0000256" key="2">
    <source>
        <dbReference type="SAM" id="SignalP"/>
    </source>
</evidence>
<keyword evidence="4" id="KW-1185">Reference proteome</keyword>
<gene>
    <name evidence="3" type="ordered locus">Tpau_0806</name>
</gene>
<reference evidence="4" key="1">
    <citation type="submission" date="2010-03" db="EMBL/GenBank/DDBJ databases">
        <title>The complete chromosome of Tsukamurella paurometabola DSM 20162.</title>
        <authorList>
            <consortium name="US DOE Joint Genome Institute (JGI-PGF)"/>
            <person name="Lucas S."/>
            <person name="Copeland A."/>
            <person name="Lapidus A."/>
            <person name="Glavina del Rio T."/>
            <person name="Dalin E."/>
            <person name="Tice H."/>
            <person name="Bruce D."/>
            <person name="Goodwin L."/>
            <person name="Pitluck S."/>
            <person name="Kyrpides N."/>
            <person name="Mavromatis K."/>
            <person name="Ivanova N."/>
            <person name="Mikhailova N."/>
            <person name="Munk A.C."/>
            <person name="Brettin T."/>
            <person name="Detter J.C."/>
            <person name="Tapia R."/>
            <person name="Han C."/>
            <person name="Larimer F."/>
            <person name="Land M."/>
            <person name="Hauser L."/>
            <person name="Markowitz V."/>
            <person name="Cheng J.-F."/>
            <person name="Hugenholtz P."/>
            <person name="Woyke T."/>
            <person name="Wu D."/>
            <person name="Jando M."/>
            <person name="Brambilla E."/>
            <person name="Klenk H.-P."/>
            <person name="Eisen J.A."/>
        </authorList>
    </citation>
    <scope>NUCLEOTIDE SEQUENCE [LARGE SCALE GENOMIC DNA]</scope>
    <source>
        <strain evidence="4">ATCC 8368 / DSM 20162 / CCUG 35730 / CIP 100753 / JCM 10117 / KCTC 9821 / NBRC 16120 / NCIMB 702349 / NCTC 13040</strain>
    </source>
</reference>
<reference evidence="3 4" key="2">
    <citation type="journal article" date="2011" name="Stand. Genomic Sci.">
        <title>Complete genome sequence of Tsukamurella paurometabola type strain (no. 33).</title>
        <authorList>
            <person name="Munk A.C."/>
            <person name="Lapidus A."/>
            <person name="Lucas S."/>
            <person name="Nolan M."/>
            <person name="Tice H."/>
            <person name="Cheng J.F."/>
            <person name="Del Rio T.G."/>
            <person name="Goodwin L."/>
            <person name="Pitluck S."/>
            <person name="Liolios K."/>
            <person name="Huntemann M."/>
            <person name="Ivanova N."/>
            <person name="Mavromatis K."/>
            <person name="Mikhailova N."/>
            <person name="Pati A."/>
            <person name="Chen A."/>
            <person name="Palaniappan K."/>
            <person name="Tapia R."/>
            <person name="Han C."/>
            <person name="Land M."/>
            <person name="Hauser L."/>
            <person name="Chang Y.J."/>
            <person name="Jeffries C.D."/>
            <person name="Brettin T."/>
            <person name="Yasawong M."/>
            <person name="Brambilla E.M."/>
            <person name="Rohde M."/>
            <person name="Sikorski J."/>
            <person name="Goker M."/>
            <person name="Detter J.C."/>
            <person name="Woyke T."/>
            <person name="Bristow J."/>
            <person name="Eisen J.A."/>
            <person name="Markowitz V."/>
            <person name="Hugenholtz P."/>
            <person name="Kyrpides N.C."/>
            <person name="Klenk H.P."/>
        </authorList>
    </citation>
    <scope>NUCLEOTIDE SEQUENCE [LARGE SCALE GENOMIC DNA]</scope>
    <source>
        <strain evidence="4">ATCC 8368 / DSM 20162 / CCUG 35730 / CIP 100753 / JCM 10117 / KCTC 9821 / NBRC 16120 / NCIMB 702349 / NCTC 13040</strain>
    </source>
</reference>
<evidence type="ECO:0000313" key="4">
    <source>
        <dbReference type="Proteomes" id="UP000001213"/>
    </source>
</evidence>
<feature type="chain" id="PRO_5039596488" description="Lipoprotein" evidence="2">
    <location>
        <begin position="23"/>
        <end position="125"/>
    </location>
</feature>
<dbReference type="HOGENOM" id="CLU_1991691_0_0_11"/>
<evidence type="ECO:0000256" key="1">
    <source>
        <dbReference type="SAM" id="MobiDB-lite"/>
    </source>
</evidence>
<feature type="region of interest" description="Disordered" evidence="1">
    <location>
        <begin position="22"/>
        <end position="125"/>
    </location>
</feature>
<dbReference type="EMBL" id="CP001966">
    <property type="protein sequence ID" value="ADG77442.1"/>
    <property type="molecule type" value="Genomic_DNA"/>
</dbReference>
<name>D5UTT8_TSUPD</name>
<feature type="signal peptide" evidence="2">
    <location>
        <begin position="1"/>
        <end position="22"/>
    </location>
</feature>
<evidence type="ECO:0000313" key="3">
    <source>
        <dbReference type="EMBL" id="ADG77442.1"/>
    </source>
</evidence>
<dbReference type="KEGG" id="tpr:Tpau_0806"/>
<evidence type="ECO:0008006" key="5">
    <source>
        <dbReference type="Google" id="ProtNLM"/>
    </source>
</evidence>
<proteinExistence type="predicted"/>
<protein>
    <recommendedName>
        <fullName evidence="5">Lipoprotein</fullName>
    </recommendedName>
</protein>
<accession>D5UTT8</accession>
<sequence length="125" mass="12429">MRITVLAAATGAAALLTLTAGCSNDTEPTAPSSTLQTPSSISPSSVQREAPVQTKTVTVPPPAPTVPEKPGQPAQPGNPTGPGNEYDVPCTGGPDEGTICTNPNHGAGDDPHGTGAPHSTTTKPR</sequence>
<organism evidence="3 4">
    <name type="scientific">Tsukamurella paurometabola (strain ATCC 8368 / DSM 20162 / CCUG 35730 / CIP 100753 / JCM 10117 / KCTC 9821 / NBRC 16120 / NCIMB 702349 / NCTC 13040)</name>
    <name type="common">Corynebacterium paurometabolum</name>
    <dbReference type="NCBI Taxonomy" id="521096"/>
    <lineage>
        <taxon>Bacteria</taxon>
        <taxon>Bacillati</taxon>
        <taxon>Actinomycetota</taxon>
        <taxon>Actinomycetes</taxon>
        <taxon>Mycobacteriales</taxon>
        <taxon>Tsukamurellaceae</taxon>
        <taxon>Tsukamurella</taxon>
    </lineage>
</organism>
<keyword evidence="2" id="KW-0732">Signal</keyword>
<dbReference type="Proteomes" id="UP000001213">
    <property type="component" value="Chromosome"/>
</dbReference>
<dbReference type="PROSITE" id="PS51257">
    <property type="entry name" value="PROKAR_LIPOPROTEIN"/>
    <property type="match status" value="1"/>
</dbReference>